<keyword evidence="3" id="KW-0645">Protease</keyword>
<reference evidence="3 4" key="1">
    <citation type="submission" date="2019-02" db="EMBL/GenBank/DDBJ databases">
        <title>Deep-cultivation of Planctomycetes and their phenomic and genomic characterization uncovers novel biology.</title>
        <authorList>
            <person name="Wiegand S."/>
            <person name="Jogler M."/>
            <person name="Boedeker C."/>
            <person name="Pinto D."/>
            <person name="Vollmers J."/>
            <person name="Rivas-Marin E."/>
            <person name="Kohn T."/>
            <person name="Peeters S.H."/>
            <person name="Heuer A."/>
            <person name="Rast P."/>
            <person name="Oberbeckmann S."/>
            <person name="Bunk B."/>
            <person name="Jeske O."/>
            <person name="Meyerdierks A."/>
            <person name="Storesund J.E."/>
            <person name="Kallscheuer N."/>
            <person name="Luecker S."/>
            <person name="Lage O.M."/>
            <person name="Pohl T."/>
            <person name="Merkel B.J."/>
            <person name="Hornburger P."/>
            <person name="Mueller R.-W."/>
            <person name="Bruemmer F."/>
            <person name="Labrenz M."/>
            <person name="Spormann A.M."/>
            <person name="Op Den Camp H."/>
            <person name="Overmann J."/>
            <person name="Amann R."/>
            <person name="Jetten M.S.M."/>
            <person name="Mascher T."/>
            <person name="Medema M.H."/>
            <person name="Devos D.P."/>
            <person name="Kaster A.-K."/>
            <person name="Ovreas L."/>
            <person name="Rohde M."/>
            <person name="Galperin M.Y."/>
            <person name="Jogler C."/>
        </authorList>
    </citation>
    <scope>NUCLEOTIDE SEQUENCE [LARGE SCALE GENOMIC DNA]</scope>
    <source>
        <strain evidence="3 4">Pan54</strain>
    </source>
</reference>
<dbReference type="GO" id="GO:0080120">
    <property type="term" value="P:CAAX-box protein maturation"/>
    <property type="evidence" value="ECO:0007669"/>
    <property type="project" value="UniProtKB-ARBA"/>
</dbReference>
<feature type="transmembrane region" description="Helical" evidence="1">
    <location>
        <begin position="34"/>
        <end position="56"/>
    </location>
</feature>
<name>A0A5C5XDD3_9PLAN</name>
<protein>
    <submittedName>
        <fullName evidence="3">CAAX amino terminal protease self-immunity</fullName>
    </submittedName>
</protein>
<gene>
    <name evidence="3" type="ORF">Pan54_18400</name>
</gene>
<keyword evidence="1" id="KW-1133">Transmembrane helix</keyword>
<dbReference type="OrthoDB" id="258511at2"/>
<evidence type="ECO:0000259" key="2">
    <source>
        <dbReference type="Pfam" id="PF02517"/>
    </source>
</evidence>
<feature type="transmembrane region" description="Helical" evidence="1">
    <location>
        <begin position="165"/>
        <end position="183"/>
    </location>
</feature>
<dbReference type="EMBL" id="SJPG01000001">
    <property type="protein sequence ID" value="TWT61106.1"/>
    <property type="molecule type" value="Genomic_DNA"/>
</dbReference>
<feature type="domain" description="CAAX prenyl protease 2/Lysostaphin resistance protein A-like" evidence="2">
    <location>
        <begin position="123"/>
        <end position="215"/>
    </location>
</feature>
<dbReference type="AlphaFoldDB" id="A0A5C5XDD3"/>
<feature type="transmembrane region" description="Helical" evidence="1">
    <location>
        <begin position="203"/>
        <end position="223"/>
    </location>
</feature>
<accession>A0A5C5XDD3</accession>
<dbReference type="Pfam" id="PF02517">
    <property type="entry name" value="Rce1-like"/>
    <property type="match status" value="1"/>
</dbReference>
<dbReference type="GO" id="GO:0006508">
    <property type="term" value="P:proteolysis"/>
    <property type="evidence" value="ECO:0007669"/>
    <property type="project" value="UniProtKB-KW"/>
</dbReference>
<dbReference type="InterPro" id="IPR003675">
    <property type="entry name" value="Rce1/LyrA-like_dom"/>
</dbReference>
<feature type="transmembrane region" description="Helical" evidence="1">
    <location>
        <begin position="77"/>
        <end position="99"/>
    </location>
</feature>
<feature type="transmembrane region" description="Helical" evidence="1">
    <location>
        <begin position="119"/>
        <end position="144"/>
    </location>
</feature>
<keyword evidence="1" id="KW-0472">Membrane</keyword>
<dbReference type="GO" id="GO:0004175">
    <property type="term" value="F:endopeptidase activity"/>
    <property type="evidence" value="ECO:0007669"/>
    <property type="project" value="UniProtKB-ARBA"/>
</dbReference>
<evidence type="ECO:0000313" key="4">
    <source>
        <dbReference type="Proteomes" id="UP000316095"/>
    </source>
</evidence>
<evidence type="ECO:0000256" key="1">
    <source>
        <dbReference type="SAM" id="Phobius"/>
    </source>
</evidence>
<organism evidence="3 4">
    <name type="scientific">Rubinisphaera italica</name>
    <dbReference type="NCBI Taxonomy" id="2527969"/>
    <lineage>
        <taxon>Bacteria</taxon>
        <taxon>Pseudomonadati</taxon>
        <taxon>Planctomycetota</taxon>
        <taxon>Planctomycetia</taxon>
        <taxon>Planctomycetales</taxon>
        <taxon>Planctomycetaceae</taxon>
        <taxon>Rubinisphaera</taxon>
    </lineage>
</organism>
<keyword evidence="1" id="KW-0812">Transmembrane</keyword>
<keyword evidence="4" id="KW-1185">Reference proteome</keyword>
<sequence length="230" mass="25627">MWLAIFWVILQVTSNLLSGTAEAPKSTDPNYSGLFMLTTLLPACVTSLLIFLWKVSPGTGNLSDYFRVETLVEELKSGFQLFVMAFAPTFLMLLLSLLWKTPETQHVLLQMLDQQKDYLLVGLIGLGAVVVAPLFEELLFRILLLNGLMEKLRASGYSEQNLKRVAALVISILFCLGHGKYDALQLMPLALCLAWSQIQRKSYWSVVLAHAFFNASMLMLMLASSGAEVD</sequence>
<dbReference type="Proteomes" id="UP000316095">
    <property type="component" value="Unassembled WGS sequence"/>
</dbReference>
<proteinExistence type="predicted"/>
<comment type="caution">
    <text evidence="3">The sequence shown here is derived from an EMBL/GenBank/DDBJ whole genome shotgun (WGS) entry which is preliminary data.</text>
</comment>
<dbReference type="RefSeq" id="WP_146503137.1">
    <property type="nucleotide sequence ID" value="NZ_SJPG01000001.1"/>
</dbReference>
<keyword evidence="3" id="KW-0378">Hydrolase</keyword>
<evidence type="ECO:0000313" key="3">
    <source>
        <dbReference type="EMBL" id="TWT61106.1"/>
    </source>
</evidence>